<evidence type="ECO:0000313" key="10">
    <source>
        <dbReference type="Proteomes" id="UP000809829"/>
    </source>
</evidence>
<dbReference type="InterPro" id="IPR051677">
    <property type="entry name" value="AfsR-DnrI-RedD_regulator"/>
</dbReference>
<organism evidence="9 10">
    <name type="scientific">Priestia iocasae</name>
    <dbReference type="NCBI Taxonomy" id="2291674"/>
    <lineage>
        <taxon>Bacteria</taxon>
        <taxon>Bacillati</taxon>
        <taxon>Bacillota</taxon>
        <taxon>Bacilli</taxon>
        <taxon>Bacillales</taxon>
        <taxon>Bacillaceae</taxon>
        <taxon>Priestia</taxon>
    </lineage>
</organism>
<dbReference type="InterPro" id="IPR036388">
    <property type="entry name" value="WH-like_DNA-bd_sf"/>
</dbReference>
<dbReference type="InterPro" id="IPR005158">
    <property type="entry name" value="BTAD"/>
</dbReference>
<dbReference type="Gene3D" id="1.25.40.10">
    <property type="entry name" value="Tetratricopeptide repeat domain"/>
    <property type="match status" value="1"/>
</dbReference>
<dbReference type="EMBL" id="JAFBFC010000002">
    <property type="protein sequence ID" value="MBM7702397.1"/>
    <property type="molecule type" value="Genomic_DNA"/>
</dbReference>
<dbReference type="PROSITE" id="PS50110">
    <property type="entry name" value="RESPONSE_REGULATORY"/>
    <property type="match status" value="1"/>
</dbReference>
<keyword evidence="4" id="KW-0805">Transcription regulation</keyword>
<feature type="modified residue" description="4-aspartylphosphate" evidence="7">
    <location>
        <position position="53"/>
    </location>
</feature>
<dbReference type="InterPro" id="IPR016032">
    <property type="entry name" value="Sig_transdc_resp-reg_C-effctor"/>
</dbReference>
<gene>
    <name evidence="9" type="ORF">JOC83_001231</name>
</gene>
<dbReference type="PANTHER" id="PTHR35807:SF2">
    <property type="entry name" value="TRANSCRIPTIONAL ACTIVATOR DOMAIN"/>
    <property type="match status" value="1"/>
</dbReference>
<keyword evidence="3" id="KW-0902">Two-component regulatory system</keyword>
<proteinExistence type="inferred from homology"/>
<keyword evidence="10" id="KW-1185">Reference proteome</keyword>
<dbReference type="SMART" id="SM00448">
    <property type="entry name" value="REC"/>
    <property type="match status" value="1"/>
</dbReference>
<keyword evidence="6" id="KW-0804">Transcription</keyword>
<protein>
    <submittedName>
        <fullName evidence="9">Two-component SAPR family response regulator</fullName>
    </submittedName>
</protein>
<feature type="domain" description="Response regulatory" evidence="8">
    <location>
        <begin position="2"/>
        <end position="116"/>
    </location>
</feature>
<comment type="caution">
    <text evidence="9">The sequence shown here is derived from an EMBL/GenBank/DDBJ whole genome shotgun (WGS) entry which is preliminary data.</text>
</comment>
<accession>A0ABS2QTR7</accession>
<dbReference type="InterPro" id="IPR011006">
    <property type="entry name" value="CheY-like_superfamily"/>
</dbReference>
<evidence type="ECO:0000256" key="2">
    <source>
        <dbReference type="ARBA" id="ARBA00005820"/>
    </source>
</evidence>
<evidence type="ECO:0000256" key="5">
    <source>
        <dbReference type="ARBA" id="ARBA00023125"/>
    </source>
</evidence>
<comment type="similarity">
    <text evidence="2">Belongs to the AfsR/DnrI/RedD regulatory family.</text>
</comment>
<comment type="subcellular location">
    <subcellularLocation>
        <location evidence="1">Cytoplasm</location>
    </subcellularLocation>
</comment>
<dbReference type="InterPro" id="IPR011990">
    <property type="entry name" value="TPR-like_helical_dom_sf"/>
</dbReference>
<dbReference type="Gene3D" id="3.40.50.2300">
    <property type="match status" value="1"/>
</dbReference>
<sequence>MRAVLIDDEYLALDYLERQLNKVVAIDIIGKYENPIVALDEVIKADVDVVFLDIQMPEVNGIDLASQIIEQKPDVIIVFVTAYQEYAVQAFELNAIDYVVKPIRLDRLKNTIQRIVQQMLIPKVVPQHVDESPLLLRLGKQITVEKHGECEVMSWRTAKSLELFLYLLRHRGVMVRKDELVDLLWPDSEVDKGYSQLYTAIYYTRRLLKKYGDAFSIKSYTEGYVMQLTNVNVDVEEWEQAVISLGKVTNENIHMWVENMQLYDGSYLANYDYWWIEAERYRLQQLWVQTALQMAQWFHGNKRVEEAIHWYKLICEQDSLSEQPYYALMQIYEKEHEYQAVNYYYKALEKALSDIDETPSASIQQWYKGIKAT</sequence>
<evidence type="ECO:0000313" key="9">
    <source>
        <dbReference type="EMBL" id="MBM7702397.1"/>
    </source>
</evidence>
<evidence type="ECO:0000256" key="6">
    <source>
        <dbReference type="ARBA" id="ARBA00023163"/>
    </source>
</evidence>
<dbReference type="Pfam" id="PF00072">
    <property type="entry name" value="Response_reg"/>
    <property type="match status" value="1"/>
</dbReference>
<evidence type="ECO:0000256" key="1">
    <source>
        <dbReference type="ARBA" id="ARBA00004496"/>
    </source>
</evidence>
<dbReference type="SUPFAM" id="SSF48452">
    <property type="entry name" value="TPR-like"/>
    <property type="match status" value="1"/>
</dbReference>
<dbReference type="Proteomes" id="UP000809829">
    <property type="component" value="Unassembled WGS sequence"/>
</dbReference>
<dbReference type="Pfam" id="PF00486">
    <property type="entry name" value="Trans_reg_C"/>
    <property type="match status" value="1"/>
</dbReference>
<dbReference type="RefSeq" id="WP_205185323.1">
    <property type="nucleotide sequence ID" value="NZ_JAFBFC010000002.1"/>
</dbReference>
<keyword evidence="7" id="KW-0597">Phosphoprotein</keyword>
<keyword evidence="5" id="KW-0238">DNA-binding</keyword>
<evidence type="ECO:0000256" key="7">
    <source>
        <dbReference type="PROSITE-ProRule" id="PRU00169"/>
    </source>
</evidence>
<dbReference type="SMART" id="SM01043">
    <property type="entry name" value="BTAD"/>
    <property type="match status" value="1"/>
</dbReference>
<dbReference type="SUPFAM" id="SSF46894">
    <property type="entry name" value="C-terminal effector domain of the bipartite response regulators"/>
    <property type="match status" value="1"/>
</dbReference>
<dbReference type="InterPro" id="IPR001789">
    <property type="entry name" value="Sig_transdc_resp-reg_receiver"/>
</dbReference>
<evidence type="ECO:0000256" key="3">
    <source>
        <dbReference type="ARBA" id="ARBA00023012"/>
    </source>
</evidence>
<reference evidence="9 10" key="1">
    <citation type="submission" date="2021-01" db="EMBL/GenBank/DDBJ databases">
        <title>Genomic Encyclopedia of Type Strains, Phase IV (KMG-IV): sequencing the most valuable type-strain genomes for metagenomic binning, comparative biology and taxonomic classification.</title>
        <authorList>
            <person name="Goeker M."/>
        </authorList>
    </citation>
    <scope>NUCLEOTIDE SEQUENCE [LARGE SCALE GENOMIC DNA]</scope>
    <source>
        <strain evidence="9 10">DSM 104297</strain>
    </source>
</reference>
<dbReference type="PANTHER" id="PTHR35807">
    <property type="entry name" value="TRANSCRIPTIONAL REGULATOR REDD-RELATED"/>
    <property type="match status" value="1"/>
</dbReference>
<dbReference type="SUPFAM" id="SSF52172">
    <property type="entry name" value="CheY-like"/>
    <property type="match status" value="1"/>
</dbReference>
<dbReference type="InterPro" id="IPR001867">
    <property type="entry name" value="OmpR/PhoB-type_DNA-bd"/>
</dbReference>
<dbReference type="Gene3D" id="1.10.10.10">
    <property type="entry name" value="Winged helix-like DNA-binding domain superfamily/Winged helix DNA-binding domain"/>
    <property type="match status" value="1"/>
</dbReference>
<dbReference type="SMART" id="SM00862">
    <property type="entry name" value="Trans_reg_C"/>
    <property type="match status" value="1"/>
</dbReference>
<evidence type="ECO:0000259" key="8">
    <source>
        <dbReference type="PROSITE" id="PS50110"/>
    </source>
</evidence>
<name>A0ABS2QTR7_9BACI</name>
<evidence type="ECO:0000256" key="4">
    <source>
        <dbReference type="ARBA" id="ARBA00023015"/>
    </source>
</evidence>